<gene>
    <name evidence="2" type="ORF">B0T19DRAFT_38885</name>
</gene>
<feature type="compositionally biased region" description="Polar residues" evidence="1">
    <location>
        <begin position="756"/>
        <end position="773"/>
    </location>
</feature>
<feature type="compositionally biased region" description="Basic and acidic residues" evidence="1">
    <location>
        <begin position="80"/>
        <end position="99"/>
    </location>
</feature>
<dbReference type="EMBL" id="JAUEPO010000001">
    <property type="protein sequence ID" value="KAK3336433.1"/>
    <property type="molecule type" value="Genomic_DNA"/>
</dbReference>
<feature type="region of interest" description="Disordered" evidence="1">
    <location>
        <begin position="46"/>
        <end position="174"/>
    </location>
</feature>
<evidence type="ECO:0000313" key="3">
    <source>
        <dbReference type="Proteomes" id="UP001286456"/>
    </source>
</evidence>
<feature type="region of interest" description="Disordered" evidence="1">
    <location>
        <begin position="619"/>
        <end position="652"/>
    </location>
</feature>
<reference evidence="2" key="2">
    <citation type="submission" date="2023-06" db="EMBL/GenBank/DDBJ databases">
        <authorList>
            <consortium name="Lawrence Berkeley National Laboratory"/>
            <person name="Haridas S."/>
            <person name="Hensen N."/>
            <person name="Bonometti L."/>
            <person name="Westerberg I."/>
            <person name="Brannstrom I.O."/>
            <person name="Guillou S."/>
            <person name="Cros-Aarteil S."/>
            <person name="Calhoun S."/>
            <person name="Kuo A."/>
            <person name="Mondo S."/>
            <person name="Pangilinan J."/>
            <person name="Riley R."/>
            <person name="Labutti K."/>
            <person name="Andreopoulos B."/>
            <person name="Lipzen A."/>
            <person name="Chen C."/>
            <person name="Yanf M."/>
            <person name="Daum C."/>
            <person name="Ng V."/>
            <person name="Clum A."/>
            <person name="Steindorff A."/>
            <person name="Ohm R."/>
            <person name="Martin F."/>
            <person name="Silar P."/>
            <person name="Natvig D."/>
            <person name="Lalanne C."/>
            <person name="Gautier V."/>
            <person name="Ament-Velasquez S.L."/>
            <person name="Kruys A."/>
            <person name="Hutchinson M.I."/>
            <person name="Powell A.J."/>
            <person name="Barry K."/>
            <person name="Miller A.N."/>
            <person name="Grigoriev I.V."/>
            <person name="Debuchy R."/>
            <person name="Gladieux P."/>
            <person name="Thoren M.H."/>
            <person name="Johannesson H."/>
        </authorList>
    </citation>
    <scope>NUCLEOTIDE SEQUENCE</scope>
    <source>
        <strain evidence="2">SMH4131-1</strain>
    </source>
</reference>
<feature type="region of interest" description="Disordered" evidence="1">
    <location>
        <begin position="253"/>
        <end position="372"/>
    </location>
</feature>
<proteinExistence type="predicted"/>
<accession>A0AAE0J3V0</accession>
<keyword evidence="3" id="KW-1185">Reference proteome</keyword>
<feature type="compositionally biased region" description="Polar residues" evidence="1">
    <location>
        <begin position="278"/>
        <end position="298"/>
    </location>
</feature>
<name>A0AAE0J3V0_9PEZI</name>
<feature type="compositionally biased region" description="Basic and acidic residues" evidence="1">
    <location>
        <begin position="737"/>
        <end position="748"/>
    </location>
</feature>
<feature type="region of interest" description="Disordered" evidence="1">
    <location>
        <begin position="930"/>
        <end position="956"/>
    </location>
</feature>
<feature type="region of interest" description="Disordered" evidence="1">
    <location>
        <begin position="463"/>
        <end position="497"/>
    </location>
</feature>
<organism evidence="2 3">
    <name type="scientific">Cercophora scortea</name>
    <dbReference type="NCBI Taxonomy" id="314031"/>
    <lineage>
        <taxon>Eukaryota</taxon>
        <taxon>Fungi</taxon>
        <taxon>Dikarya</taxon>
        <taxon>Ascomycota</taxon>
        <taxon>Pezizomycotina</taxon>
        <taxon>Sordariomycetes</taxon>
        <taxon>Sordariomycetidae</taxon>
        <taxon>Sordariales</taxon>
        <taxon>Lasiosphaeriaceae</taxon>
        <taxon>Cercophora</taxon>
    </lineage>
</organism>
<feature type="region of interest" description="Disordered" evidence="1">
    <location>
        <begin position="737"/>
        <end position="781"/>
    </location>
</feature>
<feature type="compositionally biased region" description="Basic and acidic residues" evidence="1">
    <location>
        <begin position="467"/>
        <end position="480"/>
    </location>
</feature>
<dbReference type="Proteomes" id="UP001286456">
    <property type="component" value="Unassembled WGS sequence"/>
</dbReference>
<feature type="compositionally biased region" description="Basic and acidic residues" evidence="1">
    <location>
        <begin position="306"/>
        <end position="315"/>
    </location>
</feature>
<reference evidence="2" key="1">
    <citation type="journal article" date="2023" name="Mol. Phylogenet. Evol.">
        <title>Genome-scale phylogeny and comparative genomics of the fungal order Sordariales.</title>
        <authorList>
            <person name="Hensen N."/>
            <person name="Bonometti L."/>
            <person name="Westerberg I."/>
            <person name="Brannstrom I.O."/>
            <person name="Guillou S."/>
            <person name="Cros-Aarteil S."/>
            <person name="Calhoun S."/>
            <person name="Haridas S."/>
            <person name="Kuo A."/>
            <person name="Mondo S."/>
            <person name="Pangilinan J."/>
            <person name="Riley R."/>
            <person name="LaButti K."/>
            <person name="Andreopoulos B."/>
            <person name="Lipzen A."/>
            <person name="Chen C."/>
            <person name="Yan M."/>
            <person name="Daum C."/>
            <person name="Ng V."/>
            <person name="Clum A."/>
            <person name="Steindorff A."/>
            <person name="Ohm R.A."/>
            <person name="Martin F."/>
            <person name="Silar P."/>
            <person name="Natvig D.O."/>
            <person name="Lalanne C."/>
            <person name="Gautier V."/>
            <person name="Ament-Velasquez S.L."/>
            <person name="Kruys A."/>
            <person name="Hutchinson M.I."/>
            <person name="Powell A.J."/>
            <person name="Barry K."/>
            <person name="Miller A.N."/>
            <person name="Grigoriev I.V."/>
            <person name="Debuchy R."/>
            <person name="Gladieux P."/>
            <person name="Hiltunen Thoren M."/>
            <person name="Johannesson H."/>
        </authorList>
    </citation>
    <scope>NUCLEOTIDE SEQUENCE</scope>
    <source>
        <strain evidence="2">SMH4131-1</strain>
    </source>
</reference>
<evidence type="ECO:0000313" key="2">
    <source>
        <dbReference type="EMBL" id="KAK3336433.1"/>
    </source>
</evidence>
<comment type="caution">
    <text evidence="2">The sequence shown here is derived from an EMBL/GenBank/DDBJ whole genome shotgun (WGS) entry which is preliminary data.</text>
</comment>
<feature type="region of interest" description="Disordered" evidence="1">
    <location>
        <begin position="217"/>
        <end position="238"/>
    </location>
</feature>
<feature type="compositionally biased region" description="Polar residues" evidence="1">
    <location>
        <begin position="347"/>
        <end position="364"/>
    </location>
</feature>
<feature type="region of interest" description="Disordered" evidence="1">
    <location>
        <begin position="805"/>
        <end position="825"/>
    </location>
</feature>
<evidence type="ECO:0000256" key="1">
    <source>
        <dbReference type="SAM" id="MobiDB-lite"/>
    </source>
</evidence>
<feature type="compositionally biased region" description="Basic and acidic residues" evidence="1">
    <location>
        <begin position="135"/>
        <end position="145"/>
    </location>
</feature>
<sequence length="1057" mass="116606">MLRRLSVKSKSDLKRRKSTSSTHGVHLEHIDPAVAQRDAQIAACEAYSRAQNRTRSETPLFPPTPESSPRRRQANSSGIARDENKTPCHEREHSQDLRHRQSVRFMGPCSVQGRSNQGRGTDPRRGSTDLDPDTPQERDEYDRNSLDSYILGNNDKRHSAQQPCRPSRDPPPVPLPRIAADYLDALVAGDEYYTPEDDIASAPSSFRRLRRSRSMFTSDEDDDIRRSQEGTHSFLSGVLHGSKVAPSFTNRRMLHSDNRDNKPSPTAPQLRAPKSMSFLRTRNIPSGSNTSGDCNNRSLGPPEILRLSEDNKSHASEQGSPRLLSKPSTFFSSRSRRSEPGIRKSLRSSSPVGGSGTANDQTTPLGKEDGLKVKARKVSKSLKTKLKSLFSLAKSEEEPPSVPNQHIEAQRTHVTEGFGSLLSSTSEQEPRFAVDWSSIHRVPSKIPSLQTVPANLIHSNKGSLESLRSERERKVSDEKSLTSWANSGPSTLTSQQQQQWKEWERQRLSIIKENGTHAPSPSIRRKALGTQLFQHDENALGCPIRPGPVIDSQRVYSALMKRVRETNNQTFQVQGQHDNSGNNHINTLHSMQSEESLGQAPLHTPRAIRCVVLDRDSCDTPTRASKKSSRAESQVLQAIQPRTGSPTTPGSRKIYFESARICAGNNDGRSASASSNISNLSHPCADPFTGGDRDPTWHVNPVLEAEEQQPHPDQCSALLDTPTAHLFRTASPYRRALQDSIREEEATRKQRRLGSELQTSESGTQIHVVQQSDDNIKTDSESANYHDYSESVYSTDEPGDVQYQDTPRAVENPGQPMSSLVDGDGPACSPLTYRPAGYRVDSSASSIDWKTWLSANVAKLEPSPTSKPSEVEYALPTMPKSFPSGHIRELAQTHDDYDDQDLDVFEVPTHKPTLPTTPLAAVEPNVVKLSPQQRSVKRATPPSSRQPLLENDSPVCAPPIPVKSALRSTPSHIKRAGHSITPSLASSPGLTAAVQRQFGPVAKRSLDFNTDYQRYGGPGADVGGDGNDDHTYESYGMENRGAGGMRMISCDETRAFI</sequence>
<feature type="region of interest" description="Disordered" evidence="1">
    <location>
        <begin position="1"/>
        <end position="32"/>
    </location>
</feature>
<feature type="compositionally biased region" description="Polar residues" evidence="1">
    <location>
        <begin position="631"/>
        <end position="650"/>
    </location>
</feature>
<feature type="compositionally biased region" description="Basic residues" evidence="1">
    <location>
        <begin position="1"/>
        <end position="18"/>
    </location>
</feature>
<protein>
    <submittedName>
        <fullName evidence="2">Uncharacterized protein</fullName>
    </submittedName>
</protein>
<dbReference type="AlphaFoldDB" id="A0AAE0J3V0"/>